<comment type="caution">
    <text evidence="2">The sequence shown here is derived from an EMBL/GenBank/DDBJ whole genome shotgun (WGS) entry which is preliminary data.</text>
</comment>
<evidence type="ECO:0000313" key="2">
    <source>
        <dbReference type="EMBL" id="GFO67477.1"/>
    </source>
</evidence>
<keyword evidence="1" id="KW-0812">Transmembrane</keyword>
<proteinExistence type="predicted"/>
<protein>
    <submittedName>
        <fullName evidence="2">Uncharacterized protein</fullName>
    </submittedName>
</protein>
<reference evidence="3" key="1">
    <citation type="submission" date="2020-06" db="EMBL/GenBank/DDBJ databases">
        <title>Draft genomic sequecing of Geomonas sp. Red745.</title>
        <authorList>
            <person name="Itoh H."/>
            <person name="Xu Z.X."/>
            <person name="Ushijima N."/>
            <person name="Masuda Y."/>
            <person name="Shiratori Y."/>
            <person name="Senoo K."/>
        </authorList>
    </citation>
    <scope>NUCLEOTIDE SEQUENCE [LARGE SCALE GENOMIC DNA]</scope>
    <source>
        <strain evidence="3">Red745</strain>
    </source>
</reference>
<keyword evidence="1" id="KW-0472">Membrane</keyword>
<accession>A0A6V8N6M1</accession>
<feature type="transmembrane region" description="Helical" evidence="1">
    <location>
        <begin position="6"/>
        <end position="32"/>
    </location>
</feature>
<sequence>MTGFEYFLFGLLKAALTGAVAGSVISLVCLNWDRICRWFQARISLKARDIDNVGFSLQERLASGDYRTVYGIFNKKTHQVLDTETVSSGRIDDTVAEVHRGTNLVLFPN</sequence>
<dbReference type="EMBL" id="BLXZ01000002">
    <property type="protein sequence ID" value="GFO67477.1"/>
    <property type="molecule type" value="Genomic_DNA"/>
</dbReference>
<evidence type="ECO:0000313" key="3">
    <source>
        <dbReference type="Proteomes" id="UP000587586"/>
    </source>
</evidence>
<gene>
    <name evidence="2" type="ORF">GMLC_10560</name>
</gene>
<keyword evidence="1" id="KW-1133">Transmembrane helix</keyword>
<dbReference type="Proteomes" id="UP000587586">
    <property type="component" value="Unassembled WGS sequence"/>
</dbReference>
<name>A0A6V8N6M1_9BACT</name>
<organism evidence="2 3">
    <name type="scientific">Geomonas limicola</name>
    <dbReference type="NCBI Taxonomy" id="2740186"/>
    <lineage>
        <taxon>Bacteria</taxon>
        <taxon>Pseudomonadati</taxon>
        <taxon>Thermodesulfobacteriota</taxon>
        <taxon>Desulfuromonadia</taxon>
        <taxon>Geobacterales</taxon>
        <taxon>Geobacteraceae</taxon>
        <taxon>Geomonas</taxon>
    </lineage>
</organism>
<evidence type="ECO:0000256" key="1">
    <source>
        <dbReference type="SAM" id="Phobius"/>
    </source>
</evidence>
<dbReference type="AlphaFoldDB" id="A0A6V8N6M1"/>
<dbReference type="RefSeq" id="WP_183360018.1">
    <property type="nucleotide sequence ID" value="NZ_BLXZ01000002.1"/>
</dbReference>
<keyword evidence="3" id="KW-1185">Reference proteome</keyword>